<dbReference type="OrthoDB" id="7339153at2759"/>
<dbReference type="EMBL" id="BGZK01001312">
    <property type="protein sequence ID" value="GBP76973.1"/>
    <property type="molecule type" value="Genomic_DNA"/>
</dbReference>
<keyword evidence="2" id="KW-1185">Reference proteome</keyword>
<comment type="caution">
    <text evidence="1">The sequence shown here is derived from an EMBL/GenBank/DDBJ whole genome shotgun (WGS) entry which is preliminary data.</text>
</comment>
<proteinExistence type="predicted"/>
<name>A0A4C1YPQ1_EUMVA</name>
<organism evidence="1 2">
    <name type="scientific">Eumeta variegata</name>
    <name type="common">Bagworm moth</name>
    <name type="synonym">Eumeta japonica</name>
    <dbReference type="NCBI Taxonomy" id="151549"/>
    <lineage>
        <taxon>Eukaryota</taxon>
        <taxon>Metazoa</taxon>
        <taxon>Ecdysozoa</taxon>
        <taxon>Arthropoda</taxon>
        <taxon>Hexapoda</taxon>
        <taxon>Insecta</taxon>
        <taxon>Pterygota</taxon>
        <taxon>Neoptera</taxon>
        <taxon>Endopterygota</taxon>
        <taxon>Lepidoptera</taxon>
        <taxon>Glossata</taxon>
        <taxon>Ditrysia</taxon>
        <taxon>Tineoidea</taxon>
        <taxon>Psychidae</taxon>
        <taxon>Oiketicinae</taxon>
        <taxon>Eumeta</taxon>
    </lineage>
</organism>
<dbReference type="Proteomes" id="UP000299102">
    <property type="component" value="Unassembled WGS sequence"/>
</dbReference>
<dbReference type="AlphaFoldDB" id="A0A4C1YPQ1"/>
<evidence type="ECO:0000313" key="1">
    <source>
        <dbReference type="EMBL" id="GBP76973.1"/>
    </source>
</evidence>
<reference evidence="1 2" key="1">
    <citation type="journal article" date="2019" name="Commun. Biol.">
        <title>The bagworm genome reveals a unique fibroin gene that provides high tensile strength.</title>
        <authorList>
            <person name="Kono N."/>
            <person name="Nakamura H."/>
            <person name="Ohtoshi R."/>
            <person name="Tomita M."/>
            <person name="Numata K."/>
            <person name="Arakawa K."/>
        </authorList>
    </citation>
    <scope>NUCLEOTIDE SEQUENCE [LARGE SCALE GENOMIC DNA]</scope>
</reference>
<protein>
    <submittedName>
        <fullName evidence="1">Uncharacterized protein</fullName>
    </submittedName>
</protein>
<accession>A0A4C1YPQ1</accession>
<evidence type="ECO:0000313" key="2">
    <source>
        <dbReference type="Proteomes" id="UP000299102"/>
    </source>
</evidence>
<gene>
    <name evidence="1" type="ORF">EVAR_63320_1</name>
</gene>
<sequence>MEPEGKHRNSIMKPRVLAVFGLVEIVLRCTLTMNDFQDLMMQPEVHGAQHAFFTVVAKYAARAPHHPNQIKFRNEGVNVIKEIEDDQSPALSPLNTTAYSCVRGSLEGITVYTLCCANLQRNFPNIFENKDYQEINSKENENVIYTSCDLTIFKIKNENLYQNKINVLLPVPPPSLPTKSIKGGCQRRTPKRGPTCSCTAVCRPSLNLRERRGSGAGLGGHVAADSRTGCKVAGLNPNERIENRRGELICVVAEGL</sequence>